<dbReference type="Gene3D" id="3.40.1090.10">
    <property type="entry name" value="Cytosolic phospholipase A2 catalytic domain"/>
    <property type="match status" value="1"/>
</dbReference>
<dbReference type="Proteomes" id="UP000672657">
    <property type="component" value="Unassembled WGS sequence"/>
</dbReference>
<keyword evidence="2" id="KW-0442">Lipid degradation</keyword>
<sequence length="250" mass="26412">MNEKTPGTGPAQAEAPLAELPGKVVLVLQGGGALGAYQVGVYQALHEAGLEPEWVIGTSIGAINGAIIAGNPPEQRLSRLRQFWDSVAYRAAALGSSGFRQLEDWLRVVNITTRGIPSFFTPSPDAWWPGVHASVGLARAAFYSTSPLRATLKGNASRPTYRNCSAGDAGPPCTWSNSMRRNSTATTCTAISTSLPAGSSAAGWPATRTRDACWSVPHGAIHWTRSRGLPCIGCSAQHHRLPDAATRPGW</sequence>
<reference evidence="6 7" key="1">
    <citation type="submission" date="2021-03" db="EMBL/GenBank/DDBJ databases">
        <authorList>
            <person name="Peeters C."/>
        </authorList>
    </citation>
    <scope>NUCLEOTIDE SEQUENCE [LARGE SCALE GENOMIC DNA]</scope>
    <source>
        <strain evidence="6 7">LMG 26411</strain>
    </source>
</reference>
<dbReference type="InterPro" id="IPR050301">
    <property type="entry name" value="NTE"/>
</dbReference>
<evidence type="ECO:0000256" key="4">
    <source>
        <dbReference type="PROSITE-ProRule" id="PRU01161"/>
    </source>
</evidence>
<evidence type="ECO:0000313" key="7">
    <source>
        <dbReference type="Proteomes" id="UP000672657"/>
    </source>
</evidence>
<dbReference type="InterPro" id="IPR016035">
    <property type="entry name" value="Acyl_Trfase/lysoPLipase"/>
</dbReference>
<keyword evidence="1" id="KW-0378">Hydrolase</keyword>
<evidence type="ECO:0000256" key="1">
    <source>
        <dbReference type="ARBA" id="ARBA00022801"/>
    </source>
</evidence>
<dbReference type="PANTHER" id="PTHR14226:SF57">
    <property type="entry name" value="BLR7027 PROTEIN"/>
    <property type="match status" value="1"/>
</dbReference>
<comment type="caution">
    <text evidence="6">The sequence shown here is derived from an EMBL/GenBank/DDBJ whole genome shotgun (WGS) entry which is preliminary data.</text>
</comment>
<feature type="short sequence motif" description="GXGXXG" evidence="4">
    <location>
        <begin position="30"/>
        <end position="35"/>
    </location>
</feature>
<gene>
    <name evidence="6" type="ORF">LMG26411_06835</name>
</gene>
<dbReference type="SUPFAM" id="SSF52151">
    <property type="entry name" value="FabD/lysophospholipase-like"/>
    <property type="match status" value="1"/>
</dbReference>
<accession>A0ABM8TTE8</accession>
<feature type="short sequence motif" description="GXSXG" evidence="4">
    <location>
        <begin position="57"/>
        <end position="61"/>
    </location>
</feature>
<keyword evidence="7" id="KW-1185">Reference proteome</keyword>
<proteinExistence type="predicted"/>
<dbReference type="PANTHER" id="PTHR14226">
    <property type="entry name" value="NEUROPATHY TARGET ESTERASE/SWISS CHEESE D.MELANOGASTER"/>
    <property type="match status" value="1"/>
</dbReference>
<dbReference type="EMBL" id="CAJPVI010000062">
    <property type="protein sequence ID" value="CAG2159606.1"/>
    <property type="molecule type" value="Genomic_DNA"/>
</dbReference>
<dbReference type="PROSITE" id="PS51635">
    <property type="entry name" value="PNPLA"/>
    <property type="match status" value="1"/>
</dbReference>
<feature type="domain" description="PNPLA" evidence="5">
    <location>
        <begin position="26"/>
        <end position="210"/>
    </location>
</feature>
<name>A0ABM8TTE8_9BURK</name>
<evidence type="ECO:0000259" key="5">
    <source>
        <dbReference type="PROSITE" id="PS51635"/>
    </source>
</evidence>
<dbReference type="InterPro" id="IPR002641">
    <property type="entry name" value="PNPLA_dom"/>
</dbReference>
<evidence type="ECO:0000256" key="2">
    <source>
        <dbReference type="ARBA" id="ARBA00022963"/>
    </source>
</evidence>
<protein>
    <recommendedName>
        <fullName evidence="5">PNPLA domain-containing protein</fullName>
    </recommendedName>
</protein>
<evidence type="ECO:0000313" key="6">
    <source>
        <dbReference type="EMBL" id="CAG2159606.1"/>
    </source>
</evidence>
<evidence type="ECO:0000256" key="3">
    <source>
        <dbReference type="ARBA" id="ARBA00023098"/>
    </source>
</evidence>
<dbReference type="Pfam" id="PF01734">
    <property type="entry name" value="Patatin"/>
    <property type="match status" value="1"/>
</dbReference>
<comment type="caution">
    <text evidence="4">Lacks conserved residue(s) required for the propagation of feature annotation.</text>
</comment>
<organism evidence="6 7">
    <name type="scientific">Cupriavidus numazuensis</name>
    <dbReference type="NCBI Taxonomy" id="221992"/>
    <lineage>
        <taxon>Bacteria</taxon>
        <taxon>Pseudomonadati</taxon>
        <taxon>Pseudomonadota</taxon>
        <taxon>Betaproteobacteria</taxon>
        <taxon>Burkholderiales</taxon>
        <taxon>Burkholderiaceae</taxon>
        <taxon>Cupriavidus</taxon>
    </lineage>
</organism>
<keyword evidence="3" id="KW-0443">Lipid metabolism</keyword>